<feature type="domain" description="TTF-type" evidence="4">
    <location>
        <begin position="18"/>
        <end position="94"/>
    </location>
</feature>
<evidence type="ECO:0000313" key="6">
    <source>
        <dbReference type="Proteomes" id="UP000683360"/>
    </source>
</evidence>
<protein>
    <recommendedName>
        <fullName evidence="4">TTF-type domain-containing protein</fullName>
    </recommendedName>
</protein>
<dbReference type="PANTHER" id="PTHR23080:SF133">
    <property type="entry name" value="SI:CH211-262I1.5-RELATED"/>
    <property type="match status" value="1"/>
</dbReference>
<evidence type="ECO:0000256" key="1">
    <source>
        <dbReference type="ARBA" id="ARBA00001968"/>
    </source>
</evidence>
<evidence type="ECO:0000259" key="4">
    <source>
        <dbReference type="SMART" id="SM00597"/>
    </source>
</evidence>
<comment type="cofactor">
    <cofactor evidence="1">
        <name>a divalent metal cation</name>
        <dbReference type="ChEBI" id="CHEBI:60240"/>
    </cofactor>
</comment>
<evidence type="ECO:0000313" key="5">
    <source>
        <dbReference type="EMBL" id="CAG2220014.1"/>
    </source>
</evidence>
<dbReference type="AlphaFoldDB" id="A0A8S3SGX8"/>
<accession>A0A8S3SGX8</accession>
<evidence type="ECO:0000256" key="2">
    <source>
        <dbReference type="ARBA" id="ARBA00022723"/>
    </source>
</evidence>
<dbReference type="Pfam" id="PF13359">
    <property type="entry name" value="DDE_Tnp_4"/>
    <property type="match status" value="1"/>
</dbReference>
<comment type="caution">
    <text evidence="5">The sequence shown here is derived from an EMBL/GenBank/DDBJ whole genome shotgun (WGS) entry which is preliminary data.</text>
</comment>
<sequence>MGKRKRDDSDQNSKSAKNARSFSQKWLQLFLWLRFDSMLNAMFCDICQKHKLKNNFVKPGSTNFRKSAVVEHANSNDHVQALKLETTVQKDNFRVNPFRQCFFDSFVPESRDINELGGMSISELFAYNNYKEVDDQRGKSSILKRETTVTPHSHSNDTDVREAPNIKQTTSRSYLVDEEGNCHTIFLPVSNEVTVETTKNQTSSETMFQMPLHHEYINPIPYRPTFCDSETQTDLSMNDIFELEANIKQMKFDQENLVKTEEKPCLTAEFVDKITSTDKNVSSYLGIPSVMALLGIFAILDKASPSLKYWRGHEGTHHDAKYQLESSTKKPGPSRKLSRTTFPKTTCIIDCTEIFIQKPTTPSAQARTYSTYKQHNTYKMLVSITPTGAFNFVSNLWCGNVSDRYITEHSGFLDNIKAGDEVMADRGFLIRDLLLERKATLNIPPFTKKCAQGKGRCLLSRDITKTKKIAKQRIHVERAIGRLKNFKILSNTLPLSLKPLSNQITKVCSFLCNLQSPLVKK</sequence>
<dbReference type="Proteomes" id="UP000683360">
    <property type="component" value="Unassembled WGS sequence"/>
</dbReference>
<proteinExistence type="predicted"/>
<dbReference type="Pfam" id="PF25431">
    <property type="entry name" value="zf-C17orf113"/>
    <property type="match status" value="1"/>
</dbReference>
<dbReference type="InterPro" id="IPR006580">
    <property type="entry name" value="Znf_TTF"/>
</dbReference>
<name>A0A8S3SGX8_MYTED</name>
<organism evidence="5 6">
    <name type="scientific">Mytilus edulis</name>
    <name type="common">Blue mussel</name>
    <dbReference type="NCBI Taxonomy" id="6550"/>
    <lineage>
        <taxon>Eukaryota</taxon>
        <taxon>Metazoa</taxon>
        <taxon>Spiralia</taxon>
        <taxon>Lophotrochozoa</taxon>
        <taxon>Mollusca</taxon>
        <taxon>Bivalvia</taxon>
        <taxon>Autobranchia</taxon>
        <taxon>Pteriomorphia</taxon>
        <taxon>Mytilida</taxon>
        <taxon>Mytiloidea</taxon>
        <taxon>Mytilidae</taxon>
        <taxon>Mytilinae</taxon>
        <taxon>Mytilus</taxon>
    </lineage>
</organism>
<reference evidence="5" key="1">
    <citation type="submission" date="2021-03" db="EMBL/GenBank/DDBJ databases">
        <authorList>
            <person name="Bekaert M."/>
        </authorList>
    </citation>
    <scope>NUCLEOTIDE SEQUENCE</scope>
</reference>
<dbReference type="InterPro" id="IPR027806">
    <property type="entry name" value="HARBI1_dom"/>
</dbReference>
<dbReference type="GO" id="GO:0046872">
    <property type="term" value="F:metal ion binding"/>
    <property type="evidence" value="ECO:0007669"/>
    <property type="project" value="UniProtKB-KW"/>
</dbReference>
<dbReference type="OrthoDB" id="6066086at2759"/>
<keyword evidence="6" id="KW-1185">Reference proteome</keyword>
<dbReference type="PANTHER" id="PTHR23080">
    <property type="entry name" value="THAP DOMAIN PROTEIN"/>
    <property type="match status" value="1"/>
</dbReference>
<feature type="region of interest" description="Disordered" evidence="3">
    <location>
        <begin position="320"/>
        <end position="339"/>
    </location>
</feature>
<dbReference type="SMART" id="SM00597">
    <property type="entry name" value="ZnF_TTF"/>
    <property type="match status" value="1"/>
</dbReference>
<keyword evidence="2" id="KW-0479">Metal-binding</keyword>
<dbReference type="EMBL" id="CAJPWZ010001649">
    <property type="protein sequence ID" value="CAG2220014.1"/>
    <property type="molecule type" value="Genomic_DNA"/>
</dbReference>
<evidence type="ECO:0000256" key="3">
    <source>
        <dbReference type="SAM" id="MobiDB-lite"/>
    </source>
</evidence>
<gene>
    <name evidence="5" type="ORF">MEDL_33603</name>
</gene>
<dbReference type="InterPro" id="IPR057456">
    <property type="entry name" value="Znf_C17orf113"/>
</dbReference>